<feature type="compositionally biased region" description="Polar residues" evidence="1">
    <location>
        <begin position="766"/>
        <end position="775"/>
    </location>
</feature>
<feature type="compositionally biased region" description="Acidic residues" evidence="1">
    <location>
        <begin position="137"/>
        <end position="147"/>
    </location>
</feature>
<feature type="region of interest" description="Disordered" evidence="1">
    <location>
        <begin position="764"/>
        <end position="823"/>
    </location>
</feature>
<feature type="compositionally biased region" description="Polar residues" evidence="1">
    <location>
        <begin position="786"/>
        <end position="799"/>
    </location>
</feature>
<dbReference type="AlphaFoldDB" id="A0A8C5PG99"/>
<evidence type="ECO:0000313" key="3">
    <source>
        <dbReference type="Ensembl" id="ENSLLEP00000020912.1"/>
    </source>
</evidence>
<feature type="region of interest" description="Disordered" evidence="1">
    <location>
        <begin position="1"/>
        <end position="52"/>
    </location>
</feature>
<dbReference type="GeneTree" id="ENSGT00530000063688"/>
<dbReference type="PROSITE" id="PS52052">
    <property type="entry name" value="PEHE"/>
    <property type="match status" value="1"/>
</dbReference>
<dbReference type="PANTHER" id="PTHR22443:SF17">
    <property type="entry name" value="KAT8 REGULATORY NSL COMPLEX SUBUNIT 1-LIKE"/>
    <property type="match status" value="1"/>
</dbReference>
<dbReference type="Pfam" id="PF15275">
    <property type="entry name" value="PEHE"/>
    <property type="match status" value="1"/>
</dbReference>
<feature type="compositionally biased region" description="Polar residues" evidence="1">
    <location>
        <begin position="327"/>
        <end position="339"/>
    </location>
</feature>
<dbReference type="InterPro" id="IPR026180">
    <property type="entry name" value="NSL1"/>
</dbReference>
<dbReference type="Proteomes" id="UP000694569">
    <property type="component" value="Unplaced"/>
</dbReference>
<feature type="region of interest" description="Disordered" evidence="1">
    <location>
        <begin position="650"/>
        <end position="683"/>
    </location>
</feature>
<reference evidence="3" key="1">
    <citation type="submission" date="2025-08" db="UniProtKB">
        <authorList>
            <consortium name="Ensembl"/>
        </authorList>
    </citation>
    <scope>IDENTIFICATION</scope>
</reference>
<name>A0A8C5PG99_9ANUR</name>
<dbReference type="GO" id="GO:0044545">
    <property type="term" value="C:NSL complex"/>
    <property type="evidence" value="ECO:0007669"/>
    <property type="project" value="TreeGrafter"/>
</dbReference>
<feature type="compositionally biased region" description="Low complexity" evidence="1">
    <location>
        <begin position="27"/>
        <end position="48"/>
    </location>
</feature>
<feature type="compositionally biased region" description="Polar residues" evidence="1">
    <location>
        <begin position="650"/>
        <end position="665"/>
    </location>
</feature>
<feature type="domain" description="PEHE" evidence="2">
    <location>
        <begin position="600"/>
        <end position="751"/>
    </location>
</feature>
<evidence type="ECO:0000259" key="2">
    <source>
        <dbReference type="PROSITE" id="PS52052"/>
    </source>
</evidence>
<sequence>MAAMAPALSEAQAGLKPSVTQAKPPELNGARRGPPLLLRRNGRLPQGPSELMASRQQELGARARRLCRRLHLIQAKQVERHVRQQLAGLVELLAAGGEAALAGEELRRMADSSTARLRAAQGGLDSDNTESSSGGESEGEAREEEEERSQPGGCSGRAEWHWALERAAIICRWTWLQAQVSDLEFRIRQQTEIYKQIRCAKGGVVLGDSVVSEDSPGAHPAGAAIKWSNRAVSSCHKVLSVERPRDETLPGTRVPPGTDKQCSRLSRSVENVLCQNPSTTSVSESSGSQKPSQVNGLINCVRSSASCNGSLDVDADDALAKRHPGVQSVSAHTDSSCVSARTRPLRAHKKRRLVRSSSVSSLSRKPQKPLSLCCTCEPPITCILCGTTYTKSTLTTTMALNERVALMDPGYHPILSFPHDASLNLHFDALLKEDGHVRISNKLKALKLSQLGKKSLDRLRRESELAGSQAHGRSDQERLSPYLESWQRNSRFVSDSTAAKSQLRRTSPSSAAQLGSLLRDDRQNRCVPSPGLYVSSPVSSRPSSTSHQLSCLGDSAGCQLTSNSANLKRKRIENSYDINNIVIPMSMAAASRVEKIQYKEILTPSWRVLDSTERDVVLDADPELEDLSGESYLDRHSAYEELERSRWDSWSSSAPQRRGSRCSNRSDGRWTPQPSFNSQGSLLPASPDAGFQCLNDAALTLSCAAPNSPEPYSTVQCFSVRSRTRVLSWSEETRSSTPEVPDEEEQIALPWERRAFPLSDRDFKALQNSPETPSRNRNKQPPDVTWSPTSKPSTQTESSDIGMPTESPSPSSREPSLSSREPSLPISISVVRFHEHSGDKIASLECFPARPVNKR</sequence>
<feature type="compositionally biased region" description="Low complexity" evidence="1">
    <location>
        <begin position="534"/>
        <end position="546"/>
    </location>
</feature>
<organism evidence="3 4">
    <name type="scientific">Leptobrachium leishanense</name>
    <name type="common">Leishan spiny toad</name>
    <dbReference type="NCBI Taxonomy" id="445787"/>
    <lineage>
        <taxon>Eukaryota</taxon>
        <taxon>Metazoa</taxon>
        <taxon>Chordata</taxon>
        <taxon>Craniata</taxon>
        <taxon>Vertebrata</taxon>
        <taxon>Euteleostomi</taxon>
        <taxon>Amphibia</taxon>
        <taxon>Batrachia</taxon>
        <taxon>Anura</taxon>
        <taxon>Pelobatoidea</taxon>
        <taxon>Megophryidae</taxon>
        <taxon>Leptobrachium</taxon>
    </lineage>
</organism>
<evidence type="ECO:0000256" key="1">
    <source>
        <dbReference type="SAM" id="MobiDB-lite"/>
    </source>
</evidence>
<feature type="region of interest" description="Disordered" evidence="1">
    <location>
        <begin position="728"/>
        <end position="748"/>
    </location>
</feature>
<dbReference type="PANTHER" id="PTHR22443">
    <property type="entry name" value="NON-SPECIFIC LETHAL 1, ISOFORM M"/>
    <property type="match status" value="1"/>
</dbReference>
<dbReference type="Ensembl" id="ENSLLET00000021726.1">
    <property type="protein sequence ID" value="ENSLLEP00000020912.1"/>
    <property type="gene ID" value="ENSLLEG00000013242.1"/>
</dbReference>
<feature type="region of interest" description="Disordered" evidence="1">
    <location>
        <begin position="497"/>
        <end position="549"/>
    </location>
</feature>
<accession>A0A8C5PG99</accession>
<dbReference type="SMART" id="SM01300">
    <property type="entry name" value="PEHE"/>
    <property type="match status" value="1"/>
</dbReference>
<dbReference type="OrthoDB" id="6022640at2759"/>
<evidence type="ECO:0000313" key="4">
    <source>
        <dbReference type="Proteomes" id="UP000694569"/>
    </source>
</evidence>
<protein>
    <recommendedName>
        <fullName evidence="2">PEHE domain-containing protein</fullName>
    </recommendedName>
</protein>
<reference evidence="3" key="2">
    <citation type="submission" date="2025-09" db="UniProtKB">
        <authorList>
            <consortium name="Ensembl"/>
        </authorList>
    </citation>
    <scope>IDENTIFICATION</scope>
</reference>
<feature type="compositionally biased region" description="Polar residues" evidence="1">
    <location>
        <begin position="672"/>
        <end position="681"/>
    </location>
</feature>
<feature type="compositionally biased region" description="Polar residues" evidence="1">
    <location>
        <begin position="497"/>
        <end position="513"/>
    </location>
</feature>
<dbReference type="GO" id="GO:0035035">
    <property type="term" value="F:histone acetyltransferase binding"/>
    <property type="evidence" value="ECO:0007669"/>
    <property type="project" value="TreeGrafter"/>
</dbReference>
<feature type="compositionally biased region" description="Low complexity" evidence="1">
    <location>
        <begin position="808"/>
        <end position="823"/>
    </location>
</feature>
<dbReference type="InterPro" id="IPR029332">
    <property type="entry name" value="PEHE_dom"/>
</dbReference>
<proteinExistence type="predicted"/>
<feature type="region of interest" description="Disordered" evidence="1">
    <location>
        <begin position="460"/>
        <end position="479"/>
    </location>
</feature>
<keyword evidence="4" id="KW-1185">Reference proteome</keyword>
<feature type="region of interest" description="Disordered" evidence="1">
    <location>
        <begin position="324"/>
        <end position="343"/>
    </location>
</feature>
<feature type="region of interest" description="Disordered" evidence="1">
    <location>
        <begin position="112"/>
        <end position="156"/>
    </location>
</feature>